<dbReference type="Proteomes" id="UP001054837">
    <property type="component" value="Unassembled WGS sequence"/>
</dbReference>
<dbReference type="AlphaFoldDB" id="A0AAV4MHW3"/>
<keyword evidence="2" id="KW-1185">Reference proteome</keyword>
<protein>
    <submittedName>
        <fullName evidence="1">DUF1758 domain-containing protein</fullName>
    </submittedName>
</protein>
<dbReference type="InterPro" id="IPR021109">
    <property type="entry name" value="Peptidase_aspartic_dom_sf"/>
</dbReference>
<gene>
    <name evidence="1" type="primary">AVEN_184072_1</name>
    <name evidence="1" type="ORF">CDAR_439511</name>
</gene>
<name>A0AAV4MHW3_9ARAC</name>
<accession>A0AAV4MHW3</accession>
<organism evidence="1 2">
    <name type="scientific">Caerostris darwini</name>
    <dbReference type="NCBI Taxonomy" id="1538125"/>
    <lineage>
        <taxon>Eukaryota</taxon>
        <taxon>Metazoa</taxon>
        <taxon>Ecdysozoa</taxon>
        <taxon>Arthropoda</taxon>
        <taxon>Chelicerata</taxon>
        <taxon>Arachnida</taxon>
        <taxon>Araneae</taxon>
        <taxon>Araneomorphae</taxon>
        <taxon>Entelegynae</taxon>
        <taxon>Araneoidea</taxon>
        <taxon>Araneidae</taxon>
        <taxon>Caerostris</taxon>
    </lineage>
</organism>
<dbReference type="EMBL" id="BPLQ01000489">
    <property type="protein sequence ID" value="GIX71968.1"/>
    <property type="molecule type" value="Genomic_DNA"/>
</dbReference>
<comment type="caution">
    <text evidence="1">The sequence shown here is derived from an EMBL/GenBank/DDBJ whole genome shotgun (WGS) entry which is preliminary data.</text>
</comment>
<proteinExistence type="predicted"/>
<reference evidence="1 2" key="1">
    <citation type="submission" date="2021-06" db="EMBL/GenBank/DDBJ databases">
        <title>Caerostris darwini draft genome.</title>
        <authorList>
            <person name="Kono N."/>
            <person name="Arakawa K."/>
        </authorList>
    </citation>
    <scope>NUCLEOTIDE SEQUENCE [LARGE SCALE GENOMIC DNA]</scope>
</reference>
<evidence type="ECO:0000313" key="1">
    <source>
        <dbReference type="EMBL" id="GIX71968.1"/>
    </source>
</evidence>
<dbReference type="Gene3D" id="2.40.70.10">
    <property type="entry name" value="Acid Proteases"/>
    <property type="match status" value="1"/>
</dbReference>
<evidence type="ECO:0000313" key="2">
    <source>
        <dbReference type="Proteomes" id="UP001054837"/>
    </source>
</evidence>
<sequence length="101" mass="11578">MIEVRATLDSGSQRSYILKDLATKMGYISIREETVNHSLFGGVISQKYKHQCYRIRLADLNESFRCNFEALDQMVICKNIVPVSSGSFLEQLHNLKIHLTD</sequence>